<comment type="caution">
    <text evidence="1">The sequence shown here is derived from an EMBL/GenBank/DDBJ whole genome shotgun (WGS) entry which is preliminary data.</text>
</comment>
<dbReference type="OrthoDB" id="10004661at2759"/>
<gene>
    <name evidence="1" type="ORF">Bca52824_033807</name>
</gene>
<protein>
    <submittedName>
        <fullName evidence="1">Uncharacterized protein</fullName>
    </submittedName>
</protein>
<keyword evidence="2" id="KW-1185">Reference proteome</keyword>
<sequence>MTYYTITISTINKKNKYKVIVFQSVFVSTCLITVIDEADDRFSLARACSDHLSGTSGGKQKIFPVNDDYAKKLGYVLALRSLLMHSKDTGAEQGKSMEFHYIKPESTTLSGLPVSTVSTSFLVSDYFKNRPSKLTLQTYVEC</sequence>
<evidence type="ECO:0000313" key="2">
    <source>
        <dbReference type="Proteomes" id="UP000886595"/>
    </source>
</evidence>
<dbReference type="AlphaFoldDB" id="A0A8X7SEV5"/>
<evidence type="ECO:0000313" key="1">
    <source>
        <dbReference type="EMBL" id="KAG2305156.1"/>
    </source>
</evidence>
<reference evidence="1 2" key="1">
    <citation type="submission" date="2020-02" db="EMBL/GenBank/DDBJ databases">
        <authorList>
            <person name="Ma Q."/>
            <person name="Huang Y."/>
            <person name="Song X."/>
            <person name="Pei D."/>
        </authorList>
    </citation>
    <scope>NUCLEOTIDE SEQUENCE [LARGE SCALE GENOMIC DNA]</scope>
    <source>
        <strain evidence="1">Sxm20200214</strain>
        <tissue evidence="1">Leaf</tissue>
    </source>
</reference>
<dbReference type="Proteomes" id="UP000886595">
    <property type="component" value="Unassembled WGS sequence"/>
</dbReference>
<proteinExistence type="predicted"/>
<name>A0A8X7SEV5_BRACI</name>
<dbReference type="Pfam" id="PF03321">
    <property type="entry name" value="GH3"/>
    <property type="match status" value="1"/>
</dbReference>
<accession>A0A8X7SEV5</accession>
<dbReference type="EMBL" id="JAAMPC010000007">
    <property type="protein sequence ID" value="KAG2305156.1"/>
    <property type="molecule type" value="Genomic_DNA"/>
</dbReference>
<organism evidence="1 2">
    <name type="scientific">Brassica carinata</name>
    <name type="common">Ethiopian mustard</name>
    <name type="synonym">Abyssinian cabbage</name>
    <dbReference type="NCBI Taxonomy" id="52824"/>
    <lineage>
        <taxon>Eukaryota</taxon>
        <taxon>Viridiplantae</taxon>
        <taxon>Streptophyta</taxon>
        <taxon>Embryophyta</taxon>
        <taxon>Tracheophyta</taxon>
        <taxon>Spermatophyta</taxon>
        <taxon>Magnoliopsida</taxon>
        <taxon>eudicotyledons</taxon>
        <taxon>Gunneridae</taxon>
        <taxon>Pentapetalae</taxon>
        <taxon>rosids</taxon>
        <taxon>malvids</taxon>
        <taxon>Brassicales</taxon>
        <taxon>Brassicaceae</taxon>
        <taxon>Brassiceae</taxon>
        <taxon>Brassica</taxon>
    </lineage>
</organism>